<dbReference type="PANTHER" id="PTHR10584">
    <property type="entry name" value="SUGAR KINASE"/>
    <property type="match status" value="1"/>
</dbReference>
<name>A0ABQ3M8G3_9PSEU</name>
<dbReference type="Proteomes" id="UP000605568">
    <property type="component" value="Unassembled WGS sequence"/>
</dbReference>
<dbReference type="PANTHER" id="PTHR10584:SF166">
    <property type="entry name" value="RIBOKINASE"/>
    <property type="match status" value="1"/>
</dbReference>
<evidence type="ECO:0000313" key="5">
    <source>
        <dbReference type="Proteomes" id="UP000605568"/>
    </source>
</evidence>
<feature type="domain" description="Carbohydrate kinase PfkB" evidence="3">
    <location>
        <begin position="6"/>
        <end position="298"/>
    </location>
</feature>
<dbReference type="InterPro" id="IPR011611">
    <property type="entry name" value="PfkB_dom"/>
</dbReference>
<dbReference type="SUPFAM" id="SSF53613">
    <property type="entry name" value="Ribokinase-like"/>
    <property type="match status" value="1"/>
</dbReference>
<organism evidence="4 5">
    <name type="scientific">Lentzea cavernae</name>
    <dbReference type="NCBI Taxonomy" id="2020703"/>
    <lineage>
        <taxon>Bacteria</taxon>
        <taxon>Bacillati</taxon>
        <taxon>Actinomycetota</taxon>
        <taxon>Actinomycetes</taxon>
        <taxon>Pseudonocardiales</taxon>
        <taxon>Pseudonocardiaceae</taxon>
        <taxon>Lentzea</taxon>
    </lineage>
</organism>
<dbReference type="InterPro" id="IPR002139">
    <property type="entry name" value="Ribo/fructo_kinase"/>
</dbReference>
<reference evidence="5" key="1">
    <citation type="journal article" date="2019" name="Int. J. Syst. Evol. Microbiol.">
        <title>The Global Catalogue of Microorganisms (GCM) 10K type strain sequencing project: providing services to taxonomists for standard genome sequencing and annotation.</title>
        <authorList>
            <consortium name="The Broad Institute Genomics Platform"/>
            <consortium name="The Broad Institute Genome Sequencing Center for Infectious Disease"/>
            <person name="Wu L."/>
            <person name="Ma J."/>
        </authorList>
    </citation>
    <scope>NUCLEOTIDE SEQUENCE [LARGE SCALE GENOMIC DNA]</scope>
    <source>
        <strain evidence="5">CGMCC 4.7367</strain>
    </source>
</reference>
<dbReference type="RefSeq" id="WP_268250349.1">
    <property type="nucleotide sequence ID" value="NZ_BNAR01000002.1"/>
</dbReference>
<gene>
    <name evidence="4" type="ORF">GCM10017774_20050</name>
</gene>
<keyword evidence="1" id="KW-0808">Transferase</keyword>
<dbReference type="Pfam" id="PF00294">
    <property type="entry name" value="PfkB"/>
    <property type="match status" value="1"/>
</dbReference>
<dbReference type="EMBL" id="BNAR01000002">
    <property type="protein sequence ID" value="GHH35052.1"/>
    <property type="molecule type" value="Genomic_DNA"/>
</dbReference>
<accession>A0ABQ3M8G3</accession>
<evidence type="ECO:0000259" key="3">
    <source>
        <dbReference type="Pfam" id="PF00294"/>
    </source>
</evidence>
<comment type="caution">
    <text evidence="4">The sequence shown here is derived from an EMBL/GenBank/DDBJ whole genome shotgun (WGS) entry which is preliminary data.</text>
</comment>
<sequence>MTDSARLISTGNVIVDIVMTVDRLPEPGGDIIASASRMTAGGGLNTLVAAQRTGLPVVFAGQYGTGPMGDIVRAALDESGALVIQSGLSEVDSGYCVALVDATAERTFVTTVGAEGRLTREDLDRVPVTGHDLVHVSGYSLAHPVNAAALADWLPGLPAGTRVITDPSPLVGSLDPAVLGTTLRRTDVLSANAREAAIMTGAGDPAAAAAALVPRVRPGGFVVVRDGAVGCWLAGEPIGVQPLRVPGFPVHAVDTNGAGDAHAGVLASALAAGLPPFEAARRANAAAAVAVTRPGPATGPATAELDAFLRDADHLKSASG</sequence>
<dbReference type="InterPro" id="IPR029056">
    <property type="entry name" value="Ribokinase-like"/>
</dbReference>
<dbReference type="PRINTS" id="PR00990">
    <property type="entry name" value="RIBOKINASE"/>
</dbReference>
<proteinExistence type="predicted"/>
<dbReference type="Gene3D" id="3.40.1190.20">
    <property type="match status" value="1"/>
</dbReference>
<evidence type="ECO:0000256" key="2">
    <source>
        <dbReference type="ARBA" id="ARBA00022777"/>
    </source>
</evidence>
<keyword evidence="2 4" id="KW-0418">Kinase</keyword>
<evidence type="ECO:0000256" key="1">
    <source>
        <dbReference type="ARBA" id="ARBA00022679"/>
    </source>
</evidence>
<dbReference type="GO" id="GO:0016301">
    <property type="term" value="F:kinase activity"/>
    <property type="evidence" value="ECO:0007669"/>
    <property type="project" value="UniProtKB-KW"/>
</dbReference>
<keyword evidence="5" id="KW-1185">Reference proteome</keyword>
<evidence type="ECO:0000313" key="4">
    <source>
        <dbReference type="EMBL" id="GHH35052.1"/>
    </source>
</evidence>
<protein>
    <submittedName>
        <fullName evidence="4">Carbohydrate kinase</fullName>
    </submittedName>
</protein>